<gene>
    <name evidence="2" type="ORF">H0H81_001536</name>
</gene>
<proteinExistence type="predicted"/>
<feature type="compositionally biased region" description="Polar residues" evidence="1">
    <location>
        <begin position="84"/>
        <end position="93"/>
    </location>
</feature>
<dbReference type="Proteomes" id="UP000717328">
    <property type="component" value="Unassembled WGS sequence"/>
</dbReference>
<evidence type="ECO:0000313" key="3">
    <source>
        <dbReference type="Proteomes" id="UP000717328"/>
    </source>
</evidence>
<evidence type="ECO:0000313" key="2">
    <source>
        <dbReference type="EMBL" id="KAG5638151.1"/>
    </source>
</evidence>
<dbReference type="AlphaFoldDB" id="A0A9P7FVW7"/>
<feature type="compositionally biased region" description="Basic and acidic residues" evidence="1">
    <location>
        <begin position="39"/>
        <end position="51"/>
    </location>
</feature>
<keyword evidence="3" id="KW-1185">Reference proteome</keyword>
<reference evidence="2" key="2">
    <citation type="submission" date="2021-10" db="EMBL/GenBank/DDBJ databases">
        <title>Phylogenomics reveals ancestral predisposition of the termite-cultivated fungus Termitomyces towards a domesticated lifestyle.</title>
        <authorList>
            <person name="Auxier B."/>
            <person name="Grum-Grzhimaylo A."/>
            <person name="Cardenas M.E."/>
            <person name="Lodge J.D."/>
            <person name="Laessoe T."/>
            <person name="Pedersen O."/>
            <person name="Smith M.E."/>
            <person name="Kuyper T.W."/>
            <person name="Franco-Molano E.A."/>
            <person name="Baroni T.J."/>
            <person name="Aanen D.K."/>
        </authorList>
    </citation>
    <scope>NUCLEOTIDE SEQUENCE</scope>
    <source>
        <strain evidence="2">D49</strain>
    </source>
</reference>
<dbReference type="EMBL" id="JABCKI010005778">
    <property type="protein sequence ID" value="KAG5638151.1"/>
    <property type="molecule type" value="Genomic_DNA"/>
</dbReference>
<reference evidence="2" key="1">
    <citation type="submission" date="2021-02" db="EMBL/GenBank/DDBJ databases">
        <authorList>
            <person name="Nieuwenhuis M."/>
            <person name="Van De Peppel L.J.J."/>
        </authorList>
    </citation>
    <scope>NUCLEOTIDE SEQUENCE</scope>
    <source>
        <strain evidence="2">D49</strain>
    </source>
</reference>
<feature type="compositionally biased region" description="Basic and acidic residues" evidence="1">
    <location>
        <begin position="105"/>
        <end position="129"/>
    </location>
</feature>
<accession>A0A9P7FVW7</accession>
<name>A0A9P7FVW7_9AGAR</name>
<sequence length="143" mass="15594">MSRISSGVGSGRGIAAGDTTLGDWLEAWRTKGFRSNSAFDREGTLLREGRKGRSALPASSKDRRGRGKERRPQDRQEFLESLSGKCSTVPQGQNEDEGGLCEIEATDRGEDRGETKSLSDDESENRESLKSSMGLLSPILTRS</sequence>
<organism evidence="2 3">
    <name type="scientific">Sphagnurus paluster</name>
    <dbReference type="NCBI Taxonomy" id="117069"/>
    <lineage>
        <taxon>Eukaryota</taxon>
        <taxon>Fungi</taxon>
        <taxon>Dikarya</taxon>
        <taxon>Basidiomycota</taxon>
        <taxon>Agaricomycotina</taxon>
        <taxon>Agaricomycetes</taxon>
        <taxon>Agaricomycetidae</taxon>
        <taxon>Agaricales</taxon>
        <taxon>Tricholomatineae</taxon>
        <taxon>Lyophyllaceae</taxon>
        <taxon>Sphagnurus</taxon>
    </lineage>
</organism>
<feature type="region of interest" description="Disordered" evidence="1">
    <location>
        <begin position="38"/>
        <end position="143"/>
    </location>
</feature>
<comment type="caution">
    <text evidence="2">The sequence shown here is derived from an EMBL/GenBank/DDBJ whole genome shotgun (WGS) entry which is preliminary data.</text>
</comment>
<protein>
    <submittedName>
        <fullName evidence="2">Uncharacterized protein</fullName>
    </submittedName>
</protein>
<evidence type="ECO:0000256" key="1">
    <source>
        <dbReference type="SAM" id="MobiDB-lite"/>
    </source>
</evidence>
<feature type="region of interest" description="Disordered" evidence="1">
    <location>
        <begin position="1"/>
        <end position="20"/>
    </location>
</feature>